<gene>
    <name evidence="2" type="ORF">E2R66_19920</name>
</gene>
<evidence type="ECO:0000313" key="3">
    <source>
        <dbReference type="Proteomes" id="UP000297540"/>
    </source>
</evidence>
<dbReference type="Proteomes" id="UP000297540">
    <property type="component" value="Unassembled WGS sequence"/>
</dbReference>
<evidence type="ECO:0000256" key="1">
    <source>
        <dbReference type="SAM" id="MobiDB-lite"/>
    </source>
</evidence>
<sequence length="119" mass="13251">MEKTENLFTDRKLCISLTTVIPGKLGAFANCSKKPYKKHRKTPILLRFFAVKSLSVGVKKARGGEPTSSPNPPGSRPNVHKIKPDKNWRVSTPYRPSPMPNDPPPFAHLKSAHLKYATC</sequence>
<feature type="region of interest" description="Disordered" evidence="1">
    <location>
        <begin position="59"/>
        <end position="106"/>
    </location>
</feature>
<reference evidence="2 3" key="1">
    <citation type="journal article" date="2017" name="Int. J. Syst. Evol. Microbiol.">
        <title>Mucilaginibacterpsychrotolerans sp. nov., isolated from peatlands.</title>
        <authorList>
            <person name="Deng Y."/>
            <person name="Shen L."/>
            <person name="Xu B."/>
            <person name="Liu Y."/>
            <person name="Gu Z."/>
            <person name="Liu H."/>
            <person name="Zhou Y."/>
        </authorList>
    </citation>
    <scope>NUCLEOTIDE SEQUENCE [LARGE SCALE GENOMIC DNA]</scope>
    <source>
        <strain evidence="2 3">NH7-4</strain>
    </source>
</reference>
<dbReference type="AlphaFoldDB" id="A0A4Y8S857"/>
<evidence type="ECO:0000313" key="2">
    <source>
        <dbReference type="EMBL" id="TFF35233.1"/>
    </source>
</evidence>
<keyword evidence="3" id="KW-1185">Reference proteome</keyword>
<dbReference type="EMBL" id="SOZE01000023">
    <property type="protein sequence ID" value="TFF35233.1"/>
    <property type="molecule type" value="Genomic_DNA"/>
</dbReference>
<comment type="caution">
    <text evidence="2">The sequence shown here is derived from an EMBL/GenBank/DDBJ whole genome shotgun (WGS) entry which is preliminary data.</text>
</comment>
<accession>A0A4Y8S857</accession>
<dbReference type="RefSeq" id="WP_133233677.1">
    <property type="nucleotide sequence ID" value="NZ_SOZE01000023.1"/>
</dbReference>
<organism evidence="2 3">
    <name type="scientific">Mucilaginibacter psychrotolerans</name>
    <dbReference type="NCBI Taxonomy" id="1524096"/>
    <lineage>
        <taxon>Bacteria</taxon>
        <taxon>Pseudomonadati</taxon>
        <taxon>Bacteroidota</taxon>
        <taxon>Sphingobacteriia</taxon>
        <taxon>Sphingobacteriales</taxon>
        <taxon>Sphingobacteriaceae</taxon>
        <taxon>Mucilaginibacter</taxon>
    </lineage>
</organism>
<protein>
    <submittedName>
        <fullName evidence="2">Uncharacterized protein</fullName>
    </submittedName>
</protein>
<feature type="compositionally biased region" description="Pro residues" evidence="1">
    <location>
        <begin position="95"/>
        <end position="106"/>
    </location>
</feature>
<proteinExistence type="predicted"/>
<name>A0A4Y8S857_9SPHI</name>